<accession>A0A9X2FKF2</accession>
<dbReference type="EMBL" id="JAIULA010000002">
    <property type="protein sequence ID" value="MCP0885963.1"/>
    <property type="molecule type" value="Genomic_DNA"/>
</dbReference>
<evidence type="ECO:0000256" key="3">
    <source>
        <dbReference type="ARBA" id="ARBA00012584"/>
    </source>
</evidence>
<comment type="caution">
    <text evidence="16">The sequence shown here is derived from an EMBL/GenBank/DDBJ whole genome shotgun (WGS) entry which is preliminary data.</text>
</comment>
<comment type="catalytic activity">
    <reaction evidence="12 13">
        <text>L-threonine + hydrogencarbonate + ATP = L-threonylcarbamoyladenylate + diphosphate + H2O</text>
        <dbReference type="Rhea" id="RHEA:36407"/>
        <dbReference type="ChEBI" id="CHEBI:15377"/>
        <dbReference type="ChEBI" id="CHEBI:17544"/>
        <dbReference type="ChEBI" id="CHEBI:30616"/>
        <dbReference type="ChEBI" id="CHEBI:33019"/>
        <dbReference type="ChEBI" id="CHEBI:57926"/>
        <dbReference type="ChEBI" id="CHEBI:73682"/>
        <dbReference type="EC" id="2.7.7.87"/>
    </reaction>
</comment>
<dbReference type="PANTHER" id="PTHR17490:SF16">
    <property type="entry name" value="THREONYLCARBAMOYL-AMP SYNTHASE"/>
    <property type="match status" value="1"/>
</dbReference>
<dbReference type="InterPro" id="IPR010923">
    <property type="entry name" value="T(6)A37_SUA5"/>
</dbReference>
<dbReference type="Pfam" id="PF03481">
    <property type="entry name" value="Sua5_C"/>
    <property type="match status" value="1"/>
</dbReference>
<dbReference type="InterPro" id="IPR005145">
    <property type="entry name" value="Sua5_C"/>
</dbReference>
<proteinExistence type="inferred from homology"/>
<evidence type="ECO:0000256" key="7">
    <source>
        <dbReference type="ARBA" id="ARBA00022694"/>
    </source>
</evidence>
<evidence type="ECO:0000256" key="5">
    <source>
        <dbReference type="ARBA" id="ARBA00022490"/>
    </source>
</evidence>
<organism evidence="16 17">
    <name type="scientific">Ligilactobacillus ubinensis</name>
    <dbReference type="NCBI Taxonomy" id="2876789"/>
    <lineage>
        <taxon>Bacteria</taxon>
        <taxon>Bacillati</taxon>
        <taxon>Bacillota</taxon>
        <taxon>Bacilli</taxon>
        <taxon>Lactobacillales</taxon>
        <taxon>Lactobacillaceae</taxon>
        <taxon>Ligilactobacillus</taxon>
    </lineage>
</organism>
<dbReference type="NCBIfam" id="TIGR00057">
    <property type="entry name" value="L-threonylcarbamoyladenylate synthase"/>
    <property type="match status" value="1"/>
</dbReference>
<dbReference type="GO" id="GO:0000049">
    <property type="term" value="F:tRNA binding"/>
    <property type="evidence" value="ECO:0007669"/>
    <property type="project" value="TreeGrafter"/>
</dbReference>
<dbReference type="InterPro" id="IPR017945">
    <property type="entry name" value="DHBP_synth_RibB-like_a/b_dom"/>
</dbReference>
<dbReference type="InterPro" id="IPR006070">
    <property type="entry name" value="Sua5-like_dom"/>
</dbReference>
<dbReference type="Proteomes" id="UP001139006">
    <property type="component" value="Unassembled WGS sequence"/>
</dbReference>
<dbReference type="AlphaFoldDB" id="A0A9X2FKF2"/>
<feature type="binding site" evidence="14">
    <location>
        <position position="148"/>
    </location>
    <ligand>
        <name>ATP</name>
        <dbReference type="ChEBI" id="CHEBI:30616"/>
    </ligand>
</feature>
<feature type="binding site" evidence="14">
    <location>
        <position position="140"/>
    </location>
    <ligand>
        <name>ATP</name>
        <dbReference type="ChEBI" id="CHEBI:30616"/>
    </ligand>
</feature>
<feature type="binding site" evidence="14">
    <location>
        <position position="178"/>
    </location>
    <ligand>
        <name>L-threonine</name>
        <dbReference type="ChEBI" id="CHEBI:57926"/>
    </ligand>
</feature>
<comment type="similarity">
    <text evidence="2 13">Belongs to the SUA5 family.</text>
</comment>
<protein>
    <recommendedName>
        <fullName evidence="4 13">Threonylcarbamoyl-AMP synthase</fullName>
        <shortName evidence="13">TC-AMP synthase</shortName>
        <ecNumber evidence="3 13">2.7.7.87</ecNumber>
    </recommendedName>
    <alternativeName>
        <fullName evidence="11 13">L-threonylcarbamoyladenylate synthase</fullName>
    </alternativeName>
</protein>
<feature type="binding site" evidence="14">
    <location>
        <position position="192"/>
    </location>
    <ligand>
        <name>ATP</name>
        <dbReference type="ChEBI" id="CHEBI:30616"/>
    </ligand>
</feature>
<evidence type="ECO:0000256" key="10">
    <source>
        <dbReference type="ARBA" id="ARBA00022840"/>
    </source>
</evidence>
<keyword evidence="5 13" id="KW-0963">Cytoplasm</keyword>
<evidence type="ECO:0000259" key="15">
    <source>
        <dbReference type="PROSITE" id="PS51163"/>
    </source>
</evidence>
<dbReference type="PANTHER" id="PTHR17490">
    <property type="entry name" value="SUA5"/>
    <property type="match status" value="1"/>
</dbReference>
<feature type="binding site" evidence="14">
    <location>
        <position position="114"/>
    </location>
    <ligand>
        <name>ATP</name>
        <dbReference type="ChEBI" id="CHEBI:30616"/>
    </ligand>
</feature>
<dbReference type="GO" id="GO:0008033">
    <property type="term" value="P:tRNA processing"/>
    <property type="evidence" value="ECO:0007669"/>
    <property type="project" value="UniProtKB-KW"/>
</dbReference>
<evidence type="ECO:0000256" key="1">
    <source>
        <dbReference type="ARBA" id="ARBA00004496"/>
    </source>
</evidence>
<dbReference type="EC" id="2.7.7.87" evidence="3 13"/>
<name>A0A9X2FKF2_9LACO</name>
<feature type="binding site" evidence="14">
    <location>
        <position position="118"/>
    </location>
    <ligand>
        <name>ATP</name>
        <dbReference type="ChEBI" id="CHEBI:30616"/>
    </ligand>
</feature>
<evidence type="ECO:0000256" key="4">
    <source>
        <dbReference type="ARBA" id="ARBA00015492"/>
    </source>
</evidence>
<evidence type="ECO:0000256" key="11">
    <source>
        <dbReference type="ARBA" id="ARBA00029774"/>
    </source>
</evidence>
<dbReference type="Gene3D" id="3.40.50.11030">
    <property type="entry name" value="Threonylcarbamoyl-AMP synthase, C-terminal domain"/>
    <property type="match status" value="1"/>
</dbReference>
<dbReference type="Gene3D" id="3.90.870.10">
    <property type="entry name" value="DHBP synthase"/>
    <property type="match status" value="1"/>
</dbReference>
<dbReference type="GO" id="GO:0061710">
    <property type="term" value="F:L-threonylcarbamoyladenylate synthase"/>
    <property type="evidence" value="ECO:0007669"/>
    <property type="project" value="UniProtKB-EC"/>
</dbReference>
<dbReference type="InterPro" id="IPR050156">
    <property type="entry name" value="TC-AMP_synthase_SUA5"/>
</dbReference>
<dbReference type="SUPFAM" id="SSF55821">
    <property type="entry name" value="YrdC/RibB"/>
    <property type="match status" value="1"/>
</dbReference>
<feature type="domain" description="YrdC-like" evidence="15">
    <location>
        <begin position="9"/>
        <end position="196"/>
    </location>
</feature>
<keyword evidence="6 13" id="KW-0808">Transferase</keyword>
<dbReference type="GO" id="GO:0003725">
    <property type="term" value="F:double-stranded RNA binding"/>
    <property type="evidence" value="ECO:0007669"/>
    <property type="project" value="UniProtKB-UniRule"/>
</dbReference>
<evidence type="ECO:0000256" key="14">
    <source>
        <dbReference type="PIRSR" id="PIRSR004930-1"/>
    </source>
</evidence>
<comment type="subcellular location">
    <subcellularLocation>
        <location evidence="1 13">Cytoplasm</location>
    </subcellularLocation>
</comment>
<feature type="binding site" evidence="14">
    <location>
        <position position="58"/>
    </location>
    <ligand>
        <name>ATP</name>
        <dbReference type="ChEBI" id="CHEBI:30616"/>
    </ligand>
</feature>
<keyword evidence="10 13" id="KW-0067">ATP-binding</keyword>
<evidence type="ECO:0000256" key="9">
    <source>
        <dbReference type="ARBA" id="ARBA00022741"/>
    </source>
</evidence>
<feature type="binding site" evidence="14">
    <location>
        <position position="31"/>
    </location>
    <ligand>
        <name>L-threonine</name>
        <dbReference type="ChEBI" id="CHEBI:57926"/>
    </ligand>
</feature>
<dbReference type="InterPro" id="IPR038385">
    <property type="entry name" value="Sua5/YwlC_C"/>
</dbReference>
<reference evidence="16 17" key="1">
    <citation type="journal article" date="2023" name="Int. J. Syst. Evol. Microbiol.">
        <title>Ligilactobacillus ubinensis sp. nov., a novel species isolated from the wild ferment of a durian fruit (Durio zibethinus).</title>
        <authorList>
            <person name="Heng Y.C."/>
            <person name="Menon N."/>
            <person name="Chen B."/>
            <person name="Loo B.Z.L."/>
            <person name="Wong G.W.J."/>
            <person name="Lim A.C.H."/>
            <person name="Silvaraju S."/>
            <person name="Kittelmann S."/>
        </authorList>
    </citation>
    <scope>NUCLEOTIDE SEQUENCE [LARGE SCALE GENOMIC DNA]</scope>
    <source>
        <strain evidence="16 17">WILCCON 0076</strain>
    </source>
</reference>
<dbReference type="GO" id="GO:0005524">
    <property type="term" value="F:ATP binding"/>
    <property type="evidence" value="ECO:0007669"/>
    <property type="project" value="UniProtKB-UniRule"/>
</dbReference>
<gene>
    <name evidence="16" type="ORF">LB941_01260</name>
</gene>
<dbReference type="Pfam" id="PF01300">
    <property type="entry name" value="Sua5_yciO_yrdC"/>
    <property type="match status" value="1"/>
</dbReference>
<evidence type="ECO:0000256" key="6">
    <source>
        <dbReference type="ARBA" id="ARBA00022679"/>
    </source>
</evidence>
<dbReference type="FunFam" id="3.90.870.10:FF:000009">
    <property type="entry name" value="Threonylcarbamoyl-AMP synthase, putative"/>
    <property type="match status" value="1"/>
</dbReference>
<evidence type="ECO:0000313" key="16">
    <source>
        <dbReference type="EMBL" id="MCP0885963.1"/>
    </source>
</evidence>
<dbReference type="RefSeq" id="WP_253358809.1">
    <property type="nucleotide sequence ID" value="NZ_JAIULA010000002.1"/>
</dbReference>
<dbReference type="PIRSF" id="PIRSF004930">
    <property type="entry name" value="Tln_factor_SUA5"/>
    <property type="match status" value="1"/>
</dbReference>
<keyword evidence="7 13" id="KW-0819">tRNA processing</keyword>
<dbReference type="GO" id="GO:0005737">
    <property type="term" value="C:cytoplasm"/>
    <property type="evidence" value="ECO:0007669"/>
    <property type="project" value="UniProtKB-SubCell"/>
</dbReference>
<dbReference type="PROSITE" id="PS51163">
    <property type="entry name" value="YRDC"/>
    <property type="match status" value="1"/>
</dbReference>
<evidence type="ECO:0000313" key="17">
    <source>
        <dbReference type="Proteomes" id="UP001139006"/>
    </source>
</evidence>
<feature type="binding site" evidence="14">
    <location>
        <position position="232"/>
    </location>
    <ligand>
        <name>ATP</name>
        <dbReference type="ChEBI" id="CHEBI:30616"/>
    </ligand>
</feature>
<evidence type="ECO:0000256" key="13">
    <source>
        <dbReference type="PIRNR" id="PIRNR004930"/>
    </source>
</evidence>
<evidence type="ECO:0000256" key="8">
    <source>
        <dbReference type="ARBA" id="ARBA00022695"/>
    </source>
</evidence>
<dbReference type="GO" id="GO:0006450">
    <property type="term" value="P:regulation of translational fidelity"/>
    <property type="evidence" value="ECO:0007669"/>
    <property type="project" value="TreeGrafter"/>
</dbReference>
<evidence type="ECO:0000256" key="12">
    <source>
        <dbReference type="ARBA" id="ARBA00048366"/>
    </source>
</evidence>
<keyword evidence="17" id="KW-1185">Reference proteome</keyword>
<sequence length="336" mass="36758">MLITKIYQPNEVKIAAKELKLGELIAFPTETVYGLGADATNEQAVKRVYLAKGRPSDNPLIVTVASEKMITKYTGPLSSKARKVIAKFWPGSLTLVFDIKPGSLPNAVTGGLTTAAFRCPANNVTRKLIELAGVPIVGPSANSSGKPSPTTAQHVFHDLEGRIAGIVDDGPTQVGVESTILDLSTEKPTILRPGGVDVTEIEDVLGEKVISDKHTVKNSEIPKAPGMKYRHYAPDAKVLIVRPNQWQSVFEWTEKQKDPIGVMATSDILASYKKNEYSYDLGKDVVMASRRLFAGLRYFDEMNEVKTILVAEFPEDGLGMAYMNRLKKAASNQYFE</sequence>
<evidence type="ECO:0000256" key="2">
    <source>
        <dbReference type="ARBA" id="ARBA00007663"/>
    </source>
</evidence>
<keyword evidence="9 13" id="KW-0547">Nucleotide-binding</keyword>
<feature type="binding site" evidence="14">
    <location>
        <position position="54"/>
    </location>
    <ligand>
        <name>ATP</name>
        <dbReference type="ChEBI" id="CHEBI:30616"/>
    </ligand>
</feature>
<keyword evidence="8 13" id="KW-0548">Nucleotidyltransferase</keyword>
<comment type="function">
    <text evidence="13">Required for the formation of a threonylcarbamoyl group on adenosine at position 37 (t(6)A37) in tRNAs that read codons beginning with adenine.</text>
</comment>